<dbReference type="Pfam" id="PF19244">
    <property type="entry name" value="Poly_A_pol_cat"/>
    <property type="match status" value="1"/>
</dbReference>
<sequence length="435" mass="49731">MPVDKVKKRLEQVIDQAKLRIDLDSAQNPELRRAIHIVEVFLQKSGRVCYGGQAINAQLPQKVQFYDPDRALPDYDFFSPDAEGDTAALIETLKTAGYNEISKRIGIHDGTIKLYVNYSAIADISQMIPEFYDVIYKNSSVVNGIHYADPIFLRMLMFLELSRPRGQVERWDKVFDRLKLLDEAHPIPKCKRGQPMIQESKEAEVARPHIIRYMIKHNRVFMGADIFSIYSASGKGRSTKSRADFLLHGKAPAVFFSPNAEEDANELSQMTMSVKEDILGFQNILPAMIVLFKNESVVCVIVQEEACHSTVTIPLTKGRYLRIASLDTLLTFLIGLYYRPDSLLMTQESLLCWIRNYIDLSNRYKSKPTKLFPAFSLECSGYQTSFASLLRAKAARIQAERQRLSSGHKASSMTRDKRFVNYGSRRTRRKNNMIY</sequence>
<protein>
    <recommendedName>
        <fullName evidence="8">Poly(A) polymerase catalytic subunit domain-containing protein</fullName>
    </recommendedName>
</protein>
<comment type="subcellular location">
    <subcellularLocation>
        <location evidence="1">Virion</location>
    </subcellularLocation>
</comment>
<evidence type="ECO:0000256" key="4">
    <source>
        <dbReference type="ARBA" id="ARBA00022741"/>
    </source>
</evidence>
<evidence type="ECO:0000313" key="9">
    <source>
        <dbReference type="EMBL" id="QHS81275.1"/>
    </source>
</evidence>
<keyword evidence="7" id="KW-0804">Transcription</keyword>
<dbReference type="GO" id="GO:0044423">
    <property type="term" value="C:virion component"/>
    <property type="evidence" value="ECO:0007669"/>
    <property type="project" value="UniProtKB-KW"/>
</dbReference>
<name>A0A6C0APM4_9ZZZZ</name>
<dbReference type="InterPro" id="IPR045355">
    <property type="entry name" value="PolyA_pol_cat_su"/>
</dbReference>
<proteinExistence type="predicted"/>
<evidence type="ECO:0000256" key="5">
    <source>
        <dbReference type="ARBA" id="ARBA00022840"/>
    </source>
</evidence>
<organism evidence="9">
    <name type="scientific">viral metagenome</name>
    <dbReference type="NCBI Taxonomy" id="1070528"/>
    <lineage>
        <taxon>unclassified sequences</taxon>
        <taxon>metagenomes</taxon>
        <taxon>organismal metagenomes</taxon>
    </lineage>
</organism>
<keyword evidence="2" id="KW-0507">mRNA processing</keyword>
<keyword evidence="4" id="KW-0547">Nucleotide-binding</keyword>
<evidence type="ECO:0000256" key="3">
    <source>
        <dbReference type="ARBA" id="ARBA00022679"/>
    </source>
</evidence>
<reference evidence="9" key="1">
    <citation type="journal article" date="2020" name="Nature">
        <title>Giant virus diversity and host interactions through global metagenomics.</title>
        <authorList>
            <person name="Schulz F."/>
            <person name="Roux S."/>
            <person name="Paez-Espino D."/>
            <person name="Jungbluth S."/>
            <person name="Walsh D.A."/>
            <person name="Denef V.J."/>
            <person name="McMahon K.D."/>
            <person name="Konstantinidis K.T."/>
            <person name="Eloe-Fadrosh E.A."/>
            <person name="Kyrpides N.C."/>
            <person name="Woyke T."/>
        </authorList>
    </citation>
    <scope>NUCLEOTIDE SEQUENCE</scope>
    <source>
        <strain evidence="9">GVMAG-S-1101161-73</strain>
    </source>
</reference>
<keyword evidence="5" id="KW-0067">ATP-binding</keyword>
<evidence type="ECO:0000256" key="6">
    <source>
        <dbReference type="ARBA" id="ARBA00022844"/>
    </source>
</evidence>
<dbReference type="GO" id="GO:0005524">
    <property type="term" value="F:ATP binding"/>
    <property type="evidence" value="ECO:0007669"/>
    <property type="project" value="UniProtKB-KW"/>
</dbReference>
<dbReference type="EMBL" id="MN740732">
    <property type="protein sequence ID" value="QHS81275.1"/>
    <property type="molecule type" value="Genomic_DNA"/>
</dbReference>
<keyword evidence="3" id="KW-0808">Transferase</keyword>
<dbReference type="GO" id="GO:0006397">
    <property type="term" value="P:mRNA processing"/>
    <property type="evidence" value="ECO:0007669"/>
    <property type="project" value="UniProtKB-KW"/>
</dbReference>
<evidence type="ECO:0000259" key="8">
    <source>
        <dbReference type="Pfam" id="PF19244"/>
    </source>
</evidence>
<dbReference type="AlphaFoldDB" id="A0A6C0APM4"/>
<feature type="domain" description="Poly(A) polymerase catalytic subunit" evidence="8">
    <location>
        <begin position="36"/>
        <end position="164"/>
    </location>
</feature>
<accession>A0A6C0APM4</accession>
<evidence type="ECO:0000256" key="7">
    <source>
        <dbReference type="ARBA" id="ARBA00023163"/>
    </source>
</evidence>
<dbReference type="GO" id="GO:0016740">
    <property type="term" value="F:transferase activity"/>
    <property type="evidence" value="ECO:0007669"/>
    <property type="project" value="UniProtKB-KW"/>
</dbReference>
<evidence type="ECO:0000256" key="1">
    <source>
        <dbReference type="ARBA" id="ARBA00004328"/>
    </source>
</evidence>
<keyword evidence="6" id="KW-0946">Virion</keyword>
<evidence type="ECO:0000256" key="2">
    <source>
        <dbReference type="ARBA" id="ARBA00022664"/>
    </source>
</evidence>